<dbReference type="AlphaFoldDB" id="A0A0R3X8V2"/>
<proteinExistence type="predicted"/>
<evidence type="ECO:0000313" key="5">
    <source>
        <dbReference type="WBParaSite" id="TTAC_0000997701-mRNA-1"/>
    </source>
</evidence>
<feature type="transmembrane region" description="Helical" evidence="2">
    <location>
        <begin position="73"/>
        <end position="92"/>
    </location>
</feature>
<feature type="region of interest" description="Disordered" evidence="1">
    <location>
        <begin position="110"/>
        <end position="143"/>
    </location>
</feature>
<reference evidence="3 4" key="2">
    <citation type="submission" date="2018-11" db="EMBL/GenBank/DDBJ databases">
        <authorList>
            <consortium name="Pathogen Informatics"/>
        </authorList>
    </citation>
    <scope>NUCLEOTIDE SEQUENCE [LARGE SCALE GENOMIC DNA]</scope>
</reference>
<dbReference type="Proteomes" id="UP000274429">
    <property type="component" value="Unassembled WGS sequence"/>
</dbReference>
<evidence type="ECO:0000256" key="1">
    <source>
        <dbReference type="SAM" id="MobiDB-lite"/>
    </source>
</evidence>
<evidence type="ECO:0000313" key="4">
    <source>
        <dbReference type="Proteomes" id="UP000274429"/>
    </source>
</evidence>
<protein>
    <submittedName>
        <fullName evidence="3 5">Uncharacterized protein</fullName>
    </submittedName>
</protein>
<dbReference type="EMBL" id="UYWX01021194">
    <property type="protein sequence ID" value="VDM34942.1"/>
    <property type="molecule type" value="Genomic_DNA"/>
</dbReference>
<evidence type="ECO:0000313" key="3">
    <source>
        <dbReference type="EMBL" id="VDM34942.1"/>
    </source>
</evidence>
<keyword evidence="2" id="KW-1133">Transmembrane helix</keyword>
<reference evidence="5" key="1">
    <citation type="submission" date="2017-02" db="UniProtKB">
        <authorList>
            <consortium name="WormBaseParasite"/>
        </authorList>
    </citation>
    <scope>IDENTIFICATION</scope>
</reference>
<name>A0A0R3X8V2_HYDTA</name>
<keyword evidence="2" id="KW-0472">Membrane</keyword>
<organism evidence="5">
    <name type="scientific">Hydatigena taeniaeformis</name>
    <name type="common">Feline tapeworm</name>
    <name type="synonym">Taenia taeniaeformis</name>
    <dbReference type="NCBI Taxonomy" id="6205"/>
    <lineage>
        <taxon>Eukaryota</taxon>
        <taxon>Metazoa</taxon>
        <taxon>Spiralia</taxon>
        <taxon>Lophotrochozoa</taxon>
        <taxon>Platyhelminthes</taxon>
        <taxon>Cestoda</taxon>
        <taxon>Eucestoda</taxon>
        <taxon>Cyclophyllidea</taxon>
        <taxon>Taeniidae</taxon>
        <taxon>Hydatigera</taxon>
    </lineage>
</organism>
<sequence length="257" mass="27804">MNAGRIGVADGCPVAAAAAAAATCLRPSCQFFVSWKNVWKEPCRGSTLRYRLMIDRERVLQFILRLSVRFTAFINKALFLLLLLLLLLLSFLPSAPIFFQSSSCWHGGGGGGGGGGDDGHLSTGLPTRESDRAKEEEEEEEEKNIITMEKNAARWMDFCDVVGQGLWIHKLKAWRIGGTSGINAWVLMVKVSVGLQPWYSSAAAVSSSSQRRVVETTMGLLLVWSCVALVLVRCDLALSIWTAPVPLGGVSSAVVGC</sequence>
<dbReference type="WBParaSite" id="TTAC_0000997701-mRNA-1">
    <property type="protein sequence ID" value="TTAC_0000997701-mRNA-1"/>
    <property type="gene ID" value="TTAC_0000997701"/>
</dbReference>
<keyword evidence="2" id="KW-0812">Transmembrane</keyword>
<keyword evidence="4" id="KW-1185">Reference proteome</keyword>
<accession>A0A0R3X8V2</accession>
<gene>
    <name evidence="3" type="ORF">TTAC_LOCUS9962</name>
</gene>
<evidence type="ECO:0000256" key="2">
    <source>
        <dbReference type="SAM" id="Phobius"/>
    </source>
</evidence>